<reference evidence="2" key="1">
    <citation type="journal article" date="2019" name="Int. J. Syst. Evol. Microbiol.">
        <title>The Global Catalogue of Microorganisms (GCM) 10K type strain sequencing project: providing services to taxonomists for standard genome sequencing and annotation.</title>
        <authorList>
            <consortium name="The Broad Institute Genomics Platform"/>
            <consortium name="The Broad Institute Genome Sequencing Center for Infectious Disease"/>
            <person name="Wu L."/>
            <person name="Ma J."/>
        </authorList>
    </citation>
    <scope>NUCLEOTIDE SEQUENCE [LARGE SCALE GENOMIC DNA]</scope>
    <source>
        <strain evidence="2">JCM 18956</strain>
    </source>
</reference>
<keyword evidence="2" id="KW-1185">Reference proteome</keyword>
<protein>
    <submittedName>
        <fullName evidence="1">Uncharacterized protein</fullName>
    </submittedName>
</protein>
<gene>
    <name evidence="1" type="ORF">GCM10025780_01050</name>
</gene>
<accession>A0ABP8VHF5</accession>
<organism evidence="1 2">
    <name type="scientific">Frondihabitans cladoniiphilus</name>
    <dbReference type="NCBI Taxonomy" id="715785"/>
    <lineage>
        <taxon>Bacteria</taxon>
        <taxon>Bacillati</taxon>
        <taxon>Actinomycetota</taxon>
        <taxon>Actinomycetes</taxon>
        <taxon>Micrococcales</taxon>
        <taxon>Microbacteriaceae</taxon>
        <taxon>Frondihabitans</taxon>
    </lineage>
</organism>
<dbReference type="EMBL" id="BAABLM010000001">
    <property type="protein sequence ID" value="GAA4664090.1"/>
    <property type="molecule type" value="Genomic_DNA"/>
</dbReference>
<dbReference type="RefSeq" id="WP_345371980.1">
    <property type="nucleotide sequence ID" value="NZ_BAABLM010000001.1"/>
</dbReference>
<evidence type="ECO:0000313" key="2">
    <source>
        <dbReference type="Proteomes" id="UP001501295"/>
    </source>
</evidence>
<name>A0ABP8VHF5_9MICO</name>
<dbReference type="Proteomes" id="UP001501295">
    <property type="component" value="Unassembled WGS sequence"/>
</dbReference>
<evidence type="ECO:0000313" key="1">
    <source>
        <dbReference type="EMBL" id="GAA4664090.1"/>
    </source>
</evidence>
<proteinExistence type="predicted"/>
<sequence length="354" mass="40018">MTKDQQQLAETNYVVRHMVDDDLGFRPEIFQVEGDSPYELCKHYVYLQFLVEGDEQPHYYMRNFKPGAIRWGGIVKLGDGPLEPQQPGQGHYRDLAQEGVPLKGYEEVSDAPVTYASETTEPYLLQSKTADRIVIKEGDVLDITGEYWPVGMFSGKNSALGGGYIWQPFTFSGTYEGKPVTGIGQFDHCFATADDVDGRMELIYNYVASSVYCGIRKDGRREFFYGFMRKANGYGTAVYWLEGEEPIVTEQSEIEVEYFPLGWVDEGDTTCAFKNITWRFADKEIHFTGKWGSRRFTDHPKGEPAGWSNVFGTWYSGDTPIDYALSETWNETMASTAGELRALGYTVHDSSVSV</sequence>
<comment type="caution">
    <text evidence="1">The sequence shown here is derived from an EMBL/GenBank/DDBJ whole genome shotgun (WGS) entry which is preliminary data.</text>
</comment>